<dbReference type="Gene3D" id="3.30.2320.30">
    <property type="entry name" value="ATP synthase, E subunit, C-terminal"/>
    <property type="match status" value="1"/>
</dbReference>
<keyword evidence="4" id="KW-0813">Transport</keyword>
<evidence type="ECO:0000256" key="8">
    <source>
        <dbReference type="ARBA" id="ARBA00022946"/>
    </source>
</evidence>
<dbReference type="EMBL" id="JAWIZZ010000022">
    <property type="protein sequence ID" value="KAK5782021.1"/>
    <property type="molecule type" value="Genomic_DNA"/>
</dbReference>
<dbReference type="GO" id="GO:0005743">
    <property type="term" value="C:mitochondrial inner membrane"/>
    <property type="evidence" value="ECO:0007669"/>
    <property type="project" value="UniProtKB-SubCell"/>
</dbReference>
<protein>
    <recommendedName>
        <fullName evidence="13">RNA-splicing protein MRS2</fullName>
    </recommendedName>
</protein>
<name>A0AAN8A9H6_9SACH</name>
<evidence type="ECO:0000256" key="12">
    <source>
        <dbReference type="ARBA" id="ARBA00023136"/>
    </source>
</evidence>
<feature type="compositionally biased region" description="Low complexity" evidence="17">
    <location>
        <begin position="459"/>
        <end position="471"/>
    </location>
</feature>
<keyword evidence="9 18" id="KW-1133">Transmembrane helix</keyword>
<evidence type="ECO:0000256" key="2">
    <source>
        <dbReference type="ARBA" id="ARBA00005901"/>
    </source>
</evidence>
<dbReference type="InterPro" id="IPR018247">
    <property type="entry name" value="EF_Hand_1_Ca_BS"/>
</dbReference>
<comment type="function">
    <text evidence="14">High-conductance magnesium-selective channel that mediates the influx of magnesium into the mitochondrial matrix. Essential for the splicing of mRNA group II introns in mitochondria by affecting mitochondrial magnesium concentrations, which are critical for group II intron splicing. It also suppresses a variety of mitochondrial intron mutations and its absence may disturb the assembly of mitochondrial membrane complexes.</text>
</comment>
<dbReference type="PROSITE" id="PS00018">
    <property type="entry name" value="EF_HAND_1"/>
    <property type="match status" value="1"/>
</dbReference>
<organism evidence="19 20">
    <name type="scientific">Arxiozyma heterogenica</name>
    <dbReference type="NCBI Taxonomy" id="278026"/>
    <lineage>
        <taxon>Eukaryota</taxon>
        <taxon>Fungi</taxon>
        <taxon>Dikarya</taxon>
        <taxon>Ascomycota</taxon>
        <taxon>Saccharomycotina</taxon>
        <taxon>Saccharomycetes</taxon>
        <taxon>Saccharomycetales</taxon>
        <taxon>Saccharomycetaceae</taxon>
        <taxon>Arxiozyma</taxon>
    </lineage>
</organism>
<feature type="transmembrane region" description="Helical" evidence="18">
    <location>
        <begin position="559"/>
        <end position="577"/>
    </location>
</feature>
<evidence type="ECO:0000256" key="17">
    <source>
        <dbReference type="SAM" id="MobiDB-lite"/>
    </source>
</evidence>
<dbReference type="GO" id="GO:0015095">
    <property type="term" value="F:magnesium ion transmembrane transporter activity"/>
    <property type="evidence" value="ECO:0007669"/>
    <property type="project" value="TreeGrafter"/>
</dbReference>
<dbReference type="SUPFAM" id="SSF160527">
    <property type="entry name" value="V-type ATPase subunit E-like"/>
    <property type="match status" value="1"/>
</dbReference>
<evidence type="ECO:0000256" key="14">
    <source>
        <dbReference type="ARBA" id="ARBA00046105"/>
    </source>
</evidence>
<comment type="subcellular location">
    <subcellularLocation>
        <location evidence="1">Mitochondrion inner membrane</location>
        <topology evidence="1">Multi-pass membrane protein</topology>
    </subcellularLocation>
</comment>
<dbReference type="Gene3D" id="1.20.58.340">
    <property type="entry name" value="Magnesium transport protein CorA, transmembrane region"/>
    <property type="match status" value="1"/>
</dbReference>
<evidence type="ECO:0000256" key="9">
    <source>
        <dbReference type="ARBA" id="ARBA00022989"/>
    </source>
</evidence>
<keyword evidence="12 18" id="KW-0472">Membrane</keyword>
<accession>A0AAN8A9H6</accession>
<dbReference type="Pfam" id="PF01991">
    <property type="entry name" value="vATP-synt_E"/>
    <property type="match status" value="1"/>
</dbReference>
<dbReference type="InterPro" id="IPR038495">
    <property type="entry name" value="ATPase_E_C"/>
</dbReference>
<dbReference type="CDD" id="cd12823">
    <property type="entry name" value="Mrs2_Mfm1p-like"/>
    <property type="match status" value="1"/>
</dbReference>
<keyword evidence="6" id="KW-0999">Mitochondrion inner membrane</keyword>
<keyword evidence="20" id="KW-1185">Reference proteome</keyword>
<evidence type="ECO:0000256" key="4">
    <source>
        <dbReference type="ARBA" id="ARBA00022448"/>
    </source>
</evidence>
<gene>
    <name evidence="19" type="ORF">RI543_000507</name>
</gene>
<evidence type="ECO:0000256" key="3">
    <source>
        <dbReference type="ARBA" id="ARBA00009765"/>
    </source>
</evidence>
<evidence type="ECO:0000256" key="10">
    <source>
        <dbReference type="ARBA" id="ARBA00023065"/>
    </source>
</evidence>
<evidence type="ECO:0000256" key="16">
    <source>
        <dbReference type="SAM" id="Coils"/>
    </source>
</evidence>
<comment type="subunit">
    <text evidence="15">Homopentamer. Forms homooligomers. Interacts with MFM1.</text>
</comment>
<keyword evidence="10" id="KW-0406">Ion transport</keyword>
<evidence type="ECO:0000256" key="5">
    <source>
        <dbReference type="ARBA" id="ARBA00022692"/>
    </source>
</evidence>
<dbReference type="InterPro" id="IPR002842">
    <property type="entry name" value="ATPase_V1_Esu"/>
</dbReference>
<comment type="caution">
    <text evidence="19">The sequence shown here is derived from an EMBL/GenBank/DDBJ whole genome shotgun (WGS) entry which is preliminary data.</text>
</comment>
<evidence type="ECO:0000256" key="6">
    <source>
        <dbReference type="ARBA" id="ARBA00022792"/>
    </source>
</evidence>
<dbReference type="GO" id="GO:0046961">
    <property type="term" value="F:proton-transporting ATPase activity, rotational mechanism"/>
    <property type="evidence" value="ECO:0007669"/>
    <property type="project" value="InterPro"/>
</dbReference>
<evidence type="ECO:0000313" key="20">
    <source>
        <dbReference type="Proteomes" id="UP001306508"/>
    </source>
</evidence>
<evidence type="ECO:0000256" key="7">
    <source>
        <dbReference type="ARBA" id="ARBA00022842"/>
    </source>
</evidence>
<dbReference type="InterPro" id="IPR039204">
    <property type="entry name" value="MRS2-like"/>
</dbReference>
<proteinExistence type="inferred from homology"/>
<dbReference type="Gene3D" id="6.10.250.1620">
    <property type="match status" value="1"/>
</dbReference>
<dbReference type="PANTHER" id="PTHR13890:SF27">
    <property type="entry name" value="MAGNESIUM TRANSPORTER MRS2, MITOCHONDRIAL"/>
    <property type="match status" value="1"/>
</dbReference>
<evidence type="ECO:0000256" key="1">
    <source>
        <dbReference type="ARBA" id="ARBA00004448"/>
    </source>
</evidence>
<keyword evidence="8" id="KW-0809">Transit peptide</keyword>
<evidence type="ECO:0000256" key="11">
    <source>
        <dbReference type="ARBA" id="ARBA00023128"/>
    </source>
</evidence>
<feature type="region of interest" description="Disordered" evidence="17">
    <location>
        <begin position="453"/>
        <end position="501"/>
    </location>
</feature>
<keyword evidence="5 18" id="KW-0812">Transmembrane</keyword>
<dbReference type="AlphaFoldDB" id="A0AAN8A9H6"/>
<feature type="coiled-coil region" evidence="16">
    <location>
        <begin position="15"/>
        <end position="46"/>
    </location>
</feature>
<dbReference type="HAMAP" id="MF_00311">
    <property type="entry name" value="ATP_synth_E_arch"/>
    <property type="match status" value="1"/>
</dbReference>
<dbReference type="GO" id="GO:0033178">
    <property type="term" value="C:proton-transporting two-sector ATPase complex, catalytic domain"/>
    <property type="evidence" value="ECO:0007669"/>
    <property type="project" value="InterPro"/>
</dbReference>
<evidence type="ECO:0000256" key="15">
    <source>
        <dbReference type="ARBA" id="ARBA00046701"/>
    </source>
</evidence>
<sequence>MSSSIITSLTPNQVNDELNKMQAFIKKEAEEKAREIKLKANQEYEIEKTNLVRQEISNIDSNYEKNLKKIYLEKQIMKSTIDNQIRLKVLNKRNDSLNEIFEETQKQLRDKITNDETLYKDILHKLILESVLRLLESQVVIQVKESDLPIVENEEFLNKITEEYKTTTNGKNLKIAVSKDYLSPELIGGVIVKDSSEKIKLNNTIDERLKLLHEEALPAIRLEMFEKPQSTLKNNQAGSPLNSKLLQLKPIKPNALFISCTVFNSKGSIVKVSQNFNKWNFLRDHNLFPRDLRKIDTSSVDIIPTILVKPHCILVNLLHIKALIEKDKVFIFDTTIPESAMKLGVLMYDMESRLSQVNPNSNNFYEHRALEIILINIMSCLEAEFKECSTVCRQILIDLENEVNREKLRELLIKSKALSSFYQKTFLIRQVLDDLLENDDDMAMMYLTDPRIPHTDTASNSIPPSLSSSSPLKITYNGKEVNGDTPNENRKDANEEDENGEKDIDFSDLEMLIENYYTQCDEFVQQSISLIEDIKSTEEIVNIILDANRNSLMLLELKITIYTLGFTVASLLPAFYGMNLKNFIEESSFGFPGVMLISFLMGLFVVRANFRALKSVTKLSMFKTSSELESGLVQKTNSNNNINSFSFNKKYSAKLSSSHSFSASLSPQLYSSSTISPSSVRKHSYRNLLKVMWWSNFKEVLIRYWFGEKYTPKNMTNLMSSHINTRTSCSDEEKDVVWKWLIDNKKN</sequence>
<keyword evidence="7" id="KW-0460">Magnesium</keyword>
<evidence type="ECO:0000313" key="19">
    <source>
        <dbReference type="EMBL" id="KAK5782021.1"/>
    </source>
</evidence>
<keyword evidence="11" id="KW-0496">Mitochondrion</keyword>
<evidence type="ECO:0000256" key="13">
    <source>
        <dbReference type="ARBA" id="ARBA00043036"/>
    </source>
</evidence>
<comment type="similarity">
    <text evidence="3">Belongs to the CorA metal ion transporter (MIT) (TC 1.A.35) family.</text>
</comment>
<dbReference type="PANTHER" id="PTHR13890">
    <property type="entry name" value="RNA SPLICING PROTEIN MRS2, MITOCHONDRIAL"/>
    <property type="match status" value="1"/>
</dbReference>
<reference evidence="20" key="1">
    <citation type="submission" date="2023-07" db="EMBL/GenBank/DDBJ databases">
        <title>A draft genome of Kazachstania heterogenica Y-27499.</title>
        <authorList>
            <person name="Donic C."/>
            <person name="Kralova J.S."/>
            <person name="Fidel L."/>
            <person name="Ben-Dor S."/>
            <person name="Jung S."/>
        </authorList>
    </citation>
    <scope>NUCLEOTIDE SEQUENCE [LARGE SCALE GENOMIC DNA]</scope>
    <source>
        <strain evidence="20">Y27499</strain>
    </source>
</reference>
<evidence type="ECO:0000256" key="18">
    <source>
        <dbReference type="SAM" id="Phobius"/>
    </source>
</evidence>
<keyword evidence="16" id="KW-0175">Coiled coil</keyword>
<comment type="similarity">
    <text evidence="2">Belongs to the V-ATPase E subunit family.</text>
</comment>
<feature type="transmembrane region" description="Helical" evidence="18">
    <location>
        <begin position="589"/>
        <end position="610"/>
    </location>
</feature>
<dbReference type="Pfam" id="PF22099">
    <property type="entry name" value="MRS2-like"/>
    <property type="match status" value="2"/>
</dbReference>
<dbReference type="Proteomes" id="UP001306508">
    <property type="component" value="Unassembled WGS sequence"/>
</dbReference>
<dbReference type="Gene3D" id="2.40.128.330">
    <property type="match status" value="1"/>
</dbReference>
<dbReference type="GO" id="GO:0045016">
    <property type="term" value="P:mitochondrial magnesium ion transmembrane transport"/>
    <property type="evidence" value="ECO:0007669"/>
    <property type="project" value="TreeGrafter"/>
</dbReference>